<dbReference type="KEGG" id="bsen:DP114_18870"/>
<proteinExistence type="predicted"/>
<evidence type="ECO:0000313" key="2">
    <source>
        <dbReference type="Proteomes" id="UP000503129"/>
    </source>
</evidence>
<dbReference type="AlphaFoldDB" id="A0A856ML81"/>
<gene>
    <name evidence="1" type="ORF">DP114_18870</name>
</gene>
<name>A0A856ML81_9CYAN</name>
<dbReference type="RefSeq" id="WP_171976813.1">
    <property type="nucleotide sequence ID" value="NZ_CAWOXK010000001.1"/>
</dbReference>
<keyword evidence="2" id="KW-1185">Reference proteome</keyword>
<dbReference type="EMBL" id="CP030118">
    <property type="protein sequence ID" value="QDL09686.1"/>
    <property type="molecule type" value="Genomic_DNA"/>
</dbReference>
<reference evidence="1 2" key="1">
    <citation type="submission" date="2018-06" db="EMBL/GenBank/DDBJ databases">
        <title>Comparative genomics of Brasilonema spp. strains.</title>
        <authorList>
            <person name="Alvarenga D.O."/>
            <person name="Fiore M.F."/>
            <person name="Varani A.M."/>
        </authorList>
    </citation>
    <scope>NUCLEOTIDE SEQUENCE [LARGE SCALE GENOMIC DNA]</scope>
    <source>
        <strain evidence="1 2">CENA114</strain>
    </source>
</reference>
<sequence>MSRDAKGGSLKHRRNHRIKFIGLGLILLLSLALFLRVVVAREIEEINQLRATIDAAEGKPNSPARIQALQKIVSLGISQANVNLSGTNLSRAI</sequence>
<protein>
    <submittedName>
        <fullName evidence="1">Uncharacterized protein</fullName>
    </submittedName>
</protein>
<dbReference type="Proteomes" id="UP000503129">
    <property type="component" value="Chromosome"/>
</dbReference>
<evidence type="ECO:0000313" key="1">
    <source>
        <dbReference type="EMBL" id="QDL09686.1"/>
    </source>
</evidence>
<organism evidence="1 2">
    <name type="scientific">Brasilonema sennae CENA114</name>
    <dbReference type="NCBI Taxonomy" id="415709"/>
    <lineage>
        <taxon>Bacteria</taxon>
        <taxon>Bacillati</taxon>
        <taxon>Cyanobacteriota</taxon>
        <taxon>Cyanophyceae</taxon>
        <taxon>Nostocales</taxon>
        <taxon>Scytonemataceae</taxon>
        <taxon>Brasilonema</taxon>
        <taxon>Bromeliae group (in: Brasilonema)</taxon>
    </lineage>
</organism>
<accession>A0A856ML81</accession>